<keyword evidence="3" id="KW-1185">Reference proteome</keyword>
<dbReference type="EMBL" id="JBBPHU010000007">
    <property type="protein sequence ID" value="KAK7515867.1"/>
    <property type="molecule type" value="Genomic_DNA"/>
</dbReference>
<feature type="region of interest" description="Disordered" evidence="1">
    <location>
        <begin position="29"/>
        <end position="51"/>
    </location>
</feature>
<sequence>MPQRRRCSRPTHALAKKNPHFALLRRAHCKGPLPRPDGRGRRGECGTPIDPCDKTVTLRPEPEKMPPWRRILLPLEASSGRPVPLLLLGTPAHPFQLIFRVDPWTGADESLRSELLVVSASKVVWGGFAQSHGGPDSERTETKKNAGEDDLLDIADSLPSTTAPGWCHILTAPPPRRLVTVHDCNRHVPQLDRSNPQPLLRLLLDHALPITMDRNYDPDPPRGRTSGRPYEMSDQMTYYKKERNYLKLYNNY</sequence>
<evidence type="ECO:0000313" key="3">
    <source>
        <dbReference type="Proteomes" id="UP001363622"/>
    </source>
</evidence>
<evidence type="ECO:0000313" key="2">
    <source>
        <dbReference type="EMBL" id="KAK7515867.1"/>
    </source>
</evidence>
<evidence type="ECO:0000256" key="1">
    <source>
        <dbReference type="SAM" id="MobiDB-lite"/>
    </source>
</evidence>
<name>A0ABR1KJI0_9PEZI</name>
<gene>
    <name evidence="2" type="ORF">IWZ03DRAFT_407342</name>
</gene>
<organism evidence="2 3">
    <name type="scientific">Phyllosticta citriasiana</name>
    <dbReference type="NCBI Taxonomy" id="595635"/>
    <lineage>
        <taxon>Eukaryota</taxon>
        <taxon>Fungi</taxon>
        <taxon>Dikarya</taxon>
        <taxon>Ascomycota</taxon>
        <taxon>Pezizomycotina</taxon>
        <taxon>Dothideomycetes</taxon>
        <taxon>Dothideomycetes incertae sedis</taxon>
        <taxon>Botryosphaeriales</taxon>
        <taxon>Phyllostictaceae</taxon>
        <taxon>Phyllosticta</taxon>
    </lineage>
</organism>
<dbReference type="Proteomes" id="UP001363622">
    <property type="component" value="Unassembled WGS sequence"/>
</dbReference>
<proteinExistence type="predicted"/>
<protein>
    <submittedName>
        <fullName evidence="2">Uncharacterized protein</fullName>
    </submittedName>
</protein>
<accession>A0ABR1KJI0</accession>
<comment type="caution">
    <text evidence="2">The sequence shown here is derived from an EMBL/GenBank/DDBJ whole genome shotgun (WGS) entry which is preliminary data.</text>
</comment>
<reference evidence="2 3" key="1">
    <citation type="submission" date="2024-04" db="EMBL/GenBank/DDBJ databases">
        <title>Phyllosticta paracitricarpa is synonymous to the EU quarantine fungus P. citricarpa based on phylogenomic analyses.</title>
        <authorList>
            <consortium name="Lawrence Berkeley National Laboratory"/>
            <person name="Van Ingen-Buijs V.A."/>
            <person name="Van Westerhoven A.C."/>
            <person name="Haridas S."/>
            <person name="Skiadas P."/>
            <person name="Martin F."/>
            <person name="Groenewald J.Z."/>
            <person name="Crous P.W."/>
            <person name="Seidl M.F."/>
        </authorList>
    </citation>
    <scope>NUCLEOTIDE SEQUENCE [LARGE SCALE GENOMIC DNA]</scope>
    <source>
        <strain evidence="2 3">CBS 123371</strain>
    </source>
</reference>